<evidence type="ECO:0000313" key="2">
    <source>
        <dbReference type="EMBL" id="EPY20093.1"/>
    </source>
</evidence>
<evidence type="ECO:0008006" key="4">
    <source>
        <dbReference type="Google" id="ProtNLM"/>
    </source>
</evidence>
<dbReference type="EMBL" id="ATMH01009161">
    <property type="protein sequence ID" value="EPY20093.1"/>
    <property type="molecule type" value="Genomic_DNA"/>
</dbReference>
<gene>
    <name evidence="2" type="ORF">STCU_09161</name>
</gene>
<dbReference type="Proteomes" id="UP000015354">
    <property type="component" value="Unassembled WGS sequence"/>
</dbReference>
<dbReference type="AlphaFoldDB" id="S9TUA6"/>
<organism evidence="2 3">
    <name type="scientific">Strigomonas culicis</name>
    <dbReference type="NCBI Taxonomy" id="28005"/>
    <lineage>
        <taxon>Eukaryota</taxon>
        <taxon>Discoba</taxon>
        <taxon>Euglenozoa</taxon>
        <taxon>Kinetoplastea</taxon>
        <taxon>Metakinetoplastina</taxon>
        <taxon>Trypanosomatida</taxon>
        <taxon>Trypanosomatidae</taxon>
        <taxon>Strigomonadinae</taxon>
        <taxon>Strigomonas</taxon>
    </lineage>
</organism>
<sequence>MPERKPFDLGGMVRLRVQRSVQSPLYSIFREENTRQTCAVAEAKAHAGTCGDDCGDPPRHFWSSLWRGGGGGGGGLARLQTDSSGVLYFPGHNDATAELAREEAEAGPAPACVALIGATGFFSKFLAEQYLNRGISVTVMTRDMEKAKAIFVPLAAGERQRRLEGGKGLVPLAPPECTPRLVDDGASDVAAPPTPPTPSKGDNAPAVARYRYEWQVLRPAGPPRARQVSLEIVAGDFTDPQHVEFATRHATAVYYLAALVSPDTSRHFMDGERTRYGSFLRAFDACRRADALFIALTPLWVHGSWLSPVYWYRRLCTHPPGYTQAVLHRECTLLMRQGAPAPRCYLGLEEGEDEPPMWLYWWRIWRSTELPADEERRGLSPVRFSLIRCADLVYPSLHERLFAAKNNRIDDQLHLTTLDQGSLDARLVANVVVKAVSLCRSVVESRIDLAGGLRGGVDMRDTAAVYDLFTSFRNES</sequence>
<name>S9TUA6_9TRYP</name>
<comment type="caution">
    <text evidence="2">The sequence shown here is derived from an EMBL/GenBank/DDBJ whole genome shotgun (WGS) entry which is preliminary data.</text>
</comment>
<dbReference type="SUPFAM" id="SSF51735">
    <property type="entry name" value="NAD(P)-binding Rossmann-fold domains"/>
    <property type="match status" value="1"/>
</dbReference>
<evidence type="ECO:0000256" key="1">
    <source>
        <dbReference type="SAM" id="MobiDB-lite"/>
    </source>
</evidence>
<accession>S9TUA6</accession>
<evidence type="ECO:0000313" key="3">
    <source>
        <dbReference type="Proteomes" id="UP000015354"/>
    </source>
</evidence>
<proteinExistence type="predicted"/>
<dbReference type="Gene3D" id="3.40.50.720">
    <property type="entry name" value="NAD(P)-binding Rossmann-like Domain"/>
    <property type="match status" value="1"/>
</dbReference>
<feature type="region of interest" description="Disordered" evidence="1">
    <location>
        <begin position="183"/>
        <end position="204"/>
    </location>
</feature>
<dbReference type="InterPro" id="IPR036291">
    <property type="entry name" value="NAD(P)-bd_dom_sf"/>
</dbReference>
<protein>
    <recommendedName>
        <fullName evidence="4">NAD(P)-binding domain-containing protein</fullName>
    </recommendedName>
</protein>
<dbReference type="OrthoDB" id="270967at2759"/>
<reference evidence="2 3" key="1">
    <citation type="journal article" date="2013" name="PLoS ONE">
        <title>Predicting the Proteins of Angomonas deanei, Strigomonas culicis and Their Respective Endosymbionts Reveals New Aspects of the Trypanosomatidae Family.</title>
        <authorList>
            <person name="Motta M.C."/>
            <person name="Martins A.C."/>
            <person name="de Souza S.S."/>
            <person name="Catta-Preta C.M."/>
            <person name="Silva R."/>
            <person name="Klein C.C."/>
            <person name="de Almeida L.G."/>
            <person name="de Lima Cunha O."/>
            <person name="Ciapina L.P."/>
            <person name="Brocchi M."/>
            <person name="Colabardini A.C."/>
            <person name="de Araujo Lima B."/>
            <person name="Machado C.R."/>
            <person name="de Almeida Soares C.M."/>
            <person name="Probst C.M."/>
            <person name="de Menezes C.B."/>
            <person name="Thompson C.E."/>
            <person name="Bartholomeu D.C."/>
            <person name="Gradia D.F."/>
            <person name="Pavoni D.P."/>
            <person name="Grisard E.C."/>
            <person name="Fantinatti-Garboggini F."/>
            <person name="Marchini F.K."/>
            <person name="Rodrigues-Luiz G.F."/>
            <person name="Wagner G."/>
            <person name="Goldman G.H."/>
            <person name="Fietto J.L."/>
            <person name="Elias M.C."/>
            <person name="Goldman M.H."/>
            <person name="Sagot M.F."/>
            <person name="Pereira M."/>
            <person name="Stoco P.H."/>
            <person name="de Mendonca-Neto R.P."/>
            <person name="Teixeira S.M."/>
            <person name="Maciel T.E."/>
            <person name="de Oliveira Mendes T.A."/>
            <person name="Urmenyi T.P."/>
            <person name="de Souza W."/>
            <person name="Schenkman S."/>
            <person name="de Vasconcelos A.T."/>
        </authorList>
    </citation>
    <scope>NUCLEOTIDE SEQUENCE [LARGE SCALE GENOMIC DNA]</scope>
</reference>
<keyword evidence="3" id="KW-1185">Reference proteome</keyword>